<dbReference type="InterPro" id="IPR023214">
    <property type="entry name" value="HAD_sf"/>
</dbReference>
<dbReference type="SUPFAM" id="SSF56784">
    <property type="entry name" value="HAD-like"/>
    <property type="match status" value="1"/>
</dbReference>
<evidence type="ECO:0000313" key="3">
    <source>
        <dbReference type="Proteomes" id="UP000067434"/>
    </source>
</evidence>
<keyword evidence="3" id="KW-1185">Reference proteome</keyword>
<dbReference type="RefSeq" id="WP_052884177.1">
    <property type="nucleotide sequence ID" value="NZ_CP009961.1"/>
</dbReference>
<evidence type="ECO:0008006" key="4">
    <source>
        <dbReference type="Google" id="ProtNLM"/>
    </source>
</evidence>
<dbReference type="Gene3D" id="1.10.150.520">
    <property type="match status" value="1"/>
</dbReference>
<reference evidence="2 3" key="1">
    <citation type="journal article" date="2015" name="Stand. Genomic Sci.">
        <title>Complete genome sequence of and proposal of Thermofilum uzonense sp. nov. a novel hyperthermophilic crenarchaeon and emended description of the genus Thermofilum.</title>
        <authorList>
            <person name="Toshchakov S.V."/>
            <person name="Korzhenkov A.A."/>
            <person name="Samarov N.I."/>
            <person name="Mazunin I.O."/>
            <person name="Mozhey O.I."/>
            <person name="Shmyr I.S."/>
            <person name="Derbikova K.S."/>
            <person name="Taranov E.A."/>
            <person name="Dominova I.N."/>
            <person name="Bonch-Osmolovskaya E.A."/>
            <person name="Patrushev M.V."/>
            <person name="Podosokorskaya O.A."/>
            <person name="Kublanov I.V."/>
        </authorList>
    </citation>
    <scope>NUCLEOTIDE SEQUENCE [LARGE SCALE GENOMIC DNA]</scope>
    <source>
        <strain evidence="2 3">1807-2</strain>
    </source>
</reference>
<gene>
    <name evidence="2" type="ORF">MA03_04755</name>
</gene>
<dbReference type="PANTHER" id="PTHR43434">
    <property type="entry name" value="PHOSPHOGLYCOLATE PHOSPHATASE"/>
    <property type="match status" value="1"/>
</dbReference>
<dbReference type="STRING" id="1550241.MA03_04755"/>
<organism evidence="2 3">
    <name type="scientific">Infirmifilum uzonense</name>
    <dbReference type="NCBI Taxonomy" id="1550241"/>
    <lineage>
        <taxon>Archaea</taxon>
        <taxon>Thermoproteota</taxon>
        <taxon>Thermoprotei</taxon>
        <taxon>Thermofilales</taxon>
        <taxon>Thermofilaceae</taxon>
        <taxon>Infirmifilum</taxon>
    </lineage>
</organism>
<dbReference type="NCBIfam" id="TIGR01509">
    <property type="entry name" value="HAD-SF-IA-v3"/>
    <property type="match status" value="1"/>
</dbReference>
<dbReference type="Gene3D" id="3.40.50.1000">
    <property type="entry name" value="HAD superfamily/HAD-like"/>
    <property type="match status" value="1"/>
</dbReference>
<protein>
    <recommendedName>
        <fullName evidence="4">HAD family hydrolase</fullName>
    </recommendedName>
</protein>
<dbReference type="HOGENOM" id="CLU_045011_8_3_2"/>
<dbReference type="GO" id="GO:0006281">
    <property type="term" value="P:DNA repair"/>
    <property type="evidence" value="ECO:0007669"/>
    <property type="project" value="TreeGrafter"/>
</dbReference>
<name>A0A0F7FHP8_9CREN</name>
<accession>A0A0F7FHP8</accession>
<dbReference type="NCBIfam" id="TIGR01549">
    <property type="entry name" value="HAD-SF-IA-v1"/>
    <property type="match status" value="1"/>
</dbReference>
<dbReference type="PATRIC" id="fig|1550241.5.peg.1005"/>
<dbReference type="KEGG" id="thf:MA03_04755"/>
<dbReference type="PANTHER" id="PTHR43434:SF1">
    <property type="entry name" value="PHOSPHOGLYCOLATE PHOSPHATASE"/>
    <property type="match status" value="1"/>
</dbReference>
<dbReference type="SFLD" id="SFLDS00003">
    <property type="entry name" value="Haloacid_Dehalogenase"/>
    <property type="match status" value="1"/>
</dbReference>
<dbReference type="OrthoDB" id="31229at2157"/>
<dbReference type="InterPro" id="IPR036412">
    <property type="entry name" value="HAD-like_sf"/>
</dbReference>
<dbReference type="GeneID" id="25401516"/>
<proteinExistence type="inferred from homology"/>
<dbReference type="InterPro" id="IPR006439">
    <property type="entry name" value="HAD-SF_hydro_IA"/>
</dbReference>
<evidence type="ECO:0000313" key="2">
    <source>
        <dbReference type="EMBL" id="AKG38723.1"/>
    </source>
</evidence>
<dbReference type="AlphaFoldDB" id="A0A0F7FHP8"/>
<sequence>MQKGLLIDFWGTLFYPVVTIEEYHRLRSLKVAEALASNGYEFDVEDVYRAYIEARLLADEIRNNTFREVDLQGEIIIFLNKLNVKPNRELLKSLSEAYMYPYLNSMTMALGAPELLIHAKSLGYKVIIASNTFSGEHTLKLLKHKGLSTLFDAFAFSDEIAYRKPHPRFYSWIVYNTGIIPTKSIFVGDEEADIIGAKNLGMKTVAYTGFHEYNGREKPDYTVKNMSEIKLLLETV</sequence>
<evidence type="ECO:0000256" key="1">
    <source>
        <dbReference type="ARBA" id="ARBA00007958"/>
    </source>
</evidence>
<dbReference type="CDD" id="cd01427">
    <property type="entry name" value="HAD_like"/>
    <property type="match status" value="1"/>
</dbReference>
<dbReference type="EMBL" id="CP009961">
    <property type="protein sequence ID" value="AKG38723.1"/>
    <property type="molecule type" value="Genomic_DNA"/>
</dbReference>
<dbReference type="InterPro" id="IPR050155">
    <property type="entry name" value="HAD-like_hydrolase_sf"/>
</dbReference>
<dbReference type="GO" id="GO:0008967">
    <property type="term" value="F:phosphoglycolate phosphatase activity"/>
    <property type="evidence" value="ECO:0007669"/>
    <property type="project" value="TreeGrafter"/>
</dbReference>
<dbReference type="PRINTS" id="PR00413">
    <property type="entry name" value="HADHALOGNASE"/>
</dbReference>
<dbReference type="InterPro" id="IPR041492">
    <property type="entry name" value="HAD_2"/>
</dbReference>
<dbReference type="Pfam" id="PF13419">
    <property type="entry name" value="HAD_2"/>
    <property type="match status" value="1"/>
</dbReference>
<comment type="similarity">
    <text evidence="1">Belongs to the HAD-like hydrolase superfamily.</text>
</comment>
<dbReference type="Proteomes" id="UP000067434">
    <property type="component" value="Chromosome"/>
</dbReference>
<dbReference type="SFLD" id="SFLDG01129">
    <property type="entry name" value="C1.5:_HAD__Beta-PGM__Phosphata"/>
    <property type="match status" value="1"/>
</dbReference>